<dbReference type="PANTHER" id="PTHR23501">
    <property type="entry name" value="MAJOR FACILITATOR SUPERFAMILY"/>
    <property type="match status" value="1"/>
</dbReference>
<reference evidence="9" key="1">
    <citation type="submission" date="2022-10" db="EMBL/GenBank/DDBJ databases">
        <title>Culturing micro-colonial fungi from biological soil crusts in the Mojave desert and describing Neophaeococcomyces mojavensis, and introducing the new genera and species Taxawa tesnikishii.</title>
        <authorList>
            <person name="Kurbessoian T."/>
            <person name="Stajich J.E."/>
        </authorList>
    </citation>
    <scope>NUCLEOTIDE SEQUENCE</scope>
    <source>
        <strain evidence="9">TK_35</strain>
    </source>
</reference>
<feature type="transmembrane region" description="Helical" evidence="7">
    <location>
        <begin position="144"/>
        <end position="163"/>
    </location>
</feature>
<keyword evidence="4 7" id="KW-1133">Transmembrane helix</keyword>
<feature type="transmembrane region" description="Helical" evidence="7">
    <location>
        <begin position="469"/>
        <end position="491"/>
    </location>
</feature>
<dbReference type="InterPro" id="IPR020846">
    <property type="entry name" value="MFS_dom"/>
</dbReference>
<protein>
    <recommendedName>
        <fullName evidence="8">Major facilitator superfamily (MFS) profile domain-containing protein</fullName>
    </recommendedName>
</protein>
<feature type="region of interest" description="Disordered" evidence="6">
    <location>
        <begin position="599"/>
        <end position="635"/>
    </location>
</feature>
<evidence type="ECO:0000313" key="9">
    <source>
        <dbReference type="EMBL" id="KAJ9636131.1"/>
    </source>
</evidence>
<dbReference type="Gene3D" id="1.20.1250.20">
    <property type="entry name" value="MFS general substrate transporter like domains"/>
    <property type="match status" value="1"/>
</dbReference>
<evidence type="ECO:0000256" key="2">
    <source>
        <dbReference type="ARBA" id="ARBA00022448"/>
    </source>
</evidence>
<feature type="transmembrane region" description="Helical" evidence="7">
    <location>
        <begin position="250"/>
        <end position="271"/>
    </location>
</feature>
<evidence type="ECO:0000256" key="3">
    <source>
        <dbReference type="ARBA" id="ARBA00022692"/>
    </source>
</evidence>
<evidence type="ECO:0000256" key="7">
    <source>
        <dbReference type="SAM" id="Phobius"/>
    </source>
</evidence>
<feature type="transmembrane region" description="Helical" evidence="7">
    <location>
        <begin position="48"/>
        <end position="70"/>
    </location>
</feature>
<comment type="subcellular location">
    <subcellularLocation>
        <location evidence="1">Membrane</location>
        <topology evidence="1">Multi-pass membrane protein</topology>
    </subcellularLocation>
</comment>
<keyword evidence="5 7" id="KW-0472">Membrane</keyword>
<feature type="transmembrane region" description="Helical" evidence="7">
    <location>
        <begin position="437"/>
        <end position="457"/>
    </location>
</feature>
<evidence type="ECO:0000256" key="1">
    <source>
        <dbReference type="ARBA" id="ARBA00004141"/>
    </source>
</evidence>
<gene>
    <name evidence="9" type="ORF">H2204_005403</name>
</gene>
<dbReference type="GO" id="GO:0022857">
    <property type="term" value="F:transmembrane transporter activity"/>
    <property type="evidence" value="ECO:0007669"/>
    <property type="project" value="InterPro"/>
</dbReference>
<dbReference type="EMBL" id="JAPDRN010000030">
    <property type="protein sequence ID" value="KAJ9636131.1"/>
    <property type="molecule type" value="Genomic_DNA"/>
</dbReference>
<feature type="transmembrane region" description="Helical" evidence="7">
    <location>
        <begin position="561"/>
        <end position="580"/>
    </location>
</feature>
<feature type="transmembrane region" description="Helical" evidence="7">
    <location>
        <begin position="90"/>
        <end position="108"/>
    </location>
</feature>
<feature type="transmembrane region" description="Helical" evidence="7">
    <location>
        <begin position="120"/>
        <end position="138"/>
    </location>
</feature>
<feature type="transmembrane region" description="Helical" evidence="7">
    <location>
        <begin position="175"/>
        <end position="195"/>
    </location>
</feature>
<feature type="transmembrane region" description="Helical" evidence="7">
    <location>
        <begin position="339"/>
        <end position="359"/>
    </location>
</feature>
<evidence type="ECO:0000256" key="5">
    <source>
        <dbReference type="ARBA" id="ARBA00023136"/>
    </source>
</evidence>
<feature type="transmembrane region" description="Helical" evidence="7">
    <location>
        <begin position="210"/>
        <end position="229"/>
    </location>
</feature>
<dbReference type="AlphaFoldDB" id="A0AA38Y5F2"/>
<dbReference type="InterPro" id="IPR010573">
    <property type="entry name" value="MFS_Str1/Tri12-like"/>
</dbReference>
<dbReference type="GO" id="GO:0005886">
    <property type="term" value="C:plasma membrane"/>
    <property type="evidence" value="ECO:0007669"/>
    <property type="project" value="TreeGrafter"/>
</dbReference>
<feature type="transmembrane region" description="Helical" evidence="7">
    <location>
        <begin position="283"/>
        <end position="301"/>
    </location>
</feature>
<dbReference type="SUPFAM" id="SSF103473">
    <property type="entry name" value="MFS general substrate transporter"/>
    <property type="match status" value="1"/>
</dbReference>
<evidence type="ECO:0000256" key="4">
    <source>
        <dbReference type="ARBA" id="ARBA00022989"/>
    </source>
</evidence>
<proteinExistence type="predicted"/>
<feature type="transmembrane region" description="Helical" evidence="7">
    <location>
        <begin position="408"/>
        <end position="425"/>
    </location>
</feature>
<dbReference type="PANTHER" id="PTHR23501:SF109">
    <property type="entry name" value="MAJOR FACILITATOR SUPERFAMILY (MFS) PROFILE DOMAIN-CONTAINING PROTEIN-RELATED"/>
    <property type="match status" value="1"/>
</dbReference>
<dbReference type="PROSITE" id="PS50850">
    <property type="entry name" value="MFS"/>
    <property type="match status" value="1"/>
</dbReference>
<sequence length="635" mass="68101">MSEIQRIQPITNLQRIELEHAQHDSGTVEDFQNSRALTTDQSKLNAKYILRLASAVAGISLGTVSAYWGFSPPAAILADISADLGGSENASLFSIVWTAACAVAIILFGRLSDKFGRRYFVIGASVMGIVGGIIASTARSMNVLIGANVLLGLSGGVHTCYGLTVGEICPNRYKLLGITLCVIPSLLPTGFGAYISLRLINTGAGWRWCYYSYIIMMGTAAALQFLFYFPPSFRQLHGGNRTVFEELKRIDWVGIFLMTSGLSMFLLGVSWGGSPLPWTSARILSLLIVGGVTLIAFVIYGESKPPPGLRLPLTLSPEIYSGVPNPLVPMYFFRDIRGFTCLVIVCGISGVAYVGPSIIWPTQVANIYGLTASSWEETAWLSTTIAFGIMAGILLWGPMVAVVKHVKWQVVTLAVMVTAFSGAMATSNQNNRGQSAALSFLTTLPGGILELIPVSLVQMEANDADLGTVFAILFLIRTALGSIFATIYIAILSNRLPTEIAAKVPAAAIAAGLPKSSLVDLLQATATATAKAFQAVPGMTPEIQNAVIDALVSARSTAYSYIYYASIPVNMCGVIAALFLRDYDHLLNSHVPRQIYKHGRGADVDQEDPSAITKQADDNIDTKEERKEVENTASS</sequence>
<keyword evidence="3 7" id="KW-0812">Transmembrane</keyword>
<accession>A0AA38Y5F2</accession>
<keyword evidence="2" id="KW-0813">Transport</keyword>
<dbReference type="InterPro" id="IPR036259">
    <property type="entry name" value="MFS_trans_sf"/>
</dbReference>
<evidence type="ECO:0000259" key="8">
    <source>
        <dbReference type="PROSITE" id="PS50850"/>
    </source>
</evidence>
<dbReference type="Pfam" id="PF06609">
    <property type="entry name" value="TRI12"/>
    <property type="match status" value="1"/>
</dbReference>
<organism evidence="9 10">
    <name type="scientific">Knufia peltigerae</name>
    <dbReference type="NCBI Taxonomy" id="1002370"/>
    <lineage>
        <taxon>Eukaryota</taxon>
        <taxon>Fungi</taxon>
        <taxon>Dikarya</taxon>
        <taxon>Ascomycota</taxon>
        <taxon>Pezizomycotina</taxon>
        <taxon>Eurotiomycetes</taxon>
        <taxon>Chaetothyriomycetidae</taxon>
        <taxon>Chaetothyriales</taxon>
        <taxon>Trichomeriaceae</taxon>
        <taxon>Knufia</taxon>
    </lineage>
</organism>
<feature type="compositionally biased region" description="Basic and acidic residues" evidence="6">
    <location>
        <begin position="615"/>
        <end position="635"/>
    </location>
</feature>
<comment type="caution">
    <text evidence="9">The sequence shown here is derived from an EMBL/GenBank/DDBJ whole genome shotgun (WGS) entry which is preliminary data.</text>
</comment>
<dbReference type="CDD" id="cd06179">
    <property type="entry name" value="MFS_TRI12_like"/>
    <property type="match status" value="1"/>
</dbReference>
<feature type="domain" description="Major facilitator superfamily (MFS) profile" evidence="8">
    <location>
        <begin position="46"/>
        <end position="585"/>
    </location>
</feature>
<dbReference type="InterPro" id="IPR053791">
    <property type="entry name" value="MFS_Tri12-like"/>
</dbReference>
<evidence type="ECO:0000313" key="10">
    <source>
        <dbReference type="Proteomes" id="UP001172681"/>
    </source>
</evidence>
<keyword evidence="10" id="KW-1185">Reference proteome</keyword>
<name>A0AA38Y5F2_9EURO</name>
<evidence type="ECO:0000256" key="6">
    <source>
        <dbReference type="SAM" id="MobiDB-lite"/>
    </source>
</evidence>
<dbReference type="Proteomes" id="UP001172681">
    <property type="component" value="Unassembled WGS sequence"/>
</dbReference>
<feature type="transmembrane region" description="Helical" evidence="7">
    <location>
        <begin position="379"/>
        <end position="396"/>
    </location>
</feature>